<dbReference type="PANTHER" id="PTHR37981:SF1">
    <property type="entry name" value="SGNH HYDROLASE-TYPE ESTERASE DOMAIN-CONTAINING PROTEIN"/>
    <property type="match status" value="1"/>
</dbReference>
<dbReference type="Gene3D" id="3.40.50.1110">
    <property type="entry name" value="SGNH hydrolase"/>
    <property type="match status" value="1"/>
</dbReference>
<evidence type="ECO:0000256" key="1">
    <source>
        <dbReference type="PIRSR" id="PIRSR637460-1"/>
    </source>
</evidence>
<proteinExistence type="predicted"/>
<dbReference type="InterPro" id="IPR006311">
    <property type="entry name" value="TAT_signal"/>
</dbReference>
<dbReference type="InterPro" id="IPR036514">
    <property type="entry name" value="SGNH_hydro_sf"/>
</dbReference>
<gene>
    <name evidence="4" type="ORF">SAMN05216499_112109</name>
</gene>
<dbReference type="InterPro" id="IPR037460">
    <property type="entry name" value="SEST-like"/>
</dbReference>
<dbReference type="Proteomes" id="UP000184111">
    <property type="component" value="Unassembled WGS sequence"/>
</dbReference>
<dbReference type="STRING" id="310782.SAMN05216499_112109"/>
<keyword evidence="5" id="KW-1185">Reference proteome</keyword>
<organism evidence="4 5">
    <name type="scientific">Actinacidiphila paucisporea</name>
    <dbReference type="NCBI Taxonomy" id="310782"/>
    <lineage>
        <taxon>Bacteria</taxon>
        <taxon>Bacillati</taxon>
        <taxon>Actinomycetota</taxon>
        <taxon>Actinomycetes</taxon>
        <taxon>Kitasatosporales</taxon>
        <taxon>Streptomycetaceae</taxon>
        <taxon>Actinacidiphila</taxon>
    </lineage>
</organism>
<dbReference type="AlphaFoldDB" id="A0A1M7K267"/>
<evidence type="ECO:0000259" key="3">
    <source>
        <dbReference type="Pfam" id="PF13472"/>
    </source>
</evidence>
<name>A0A1M7K267_9ACTN</name>
<dbReference type="InterPro" id="IPR013830">
    <property type="entry name" value="SGNH_hydro"/>
</dbReference>
<dbReference type="RefSeq" id="WP_235002266.1">
    <property type="nucleotide sequence ID" value="NZ_FRBI01000012.1"/>
</dbReference>
<protein>
    <submittedName>
        <fullName evidence="4">GDSL-like Lipase/Acylhydrolase family protein</fullName>
    </submittedName>
</protein>
<feature type="disulfide bond" evidence="2">
    <location>
        <begin position="156"/>
        <end position="169"/>
    </location>
</feature>
<feature type="active site" evidence="1">
    <location>
        <position position="294"/>
    </location>
</feature>
<keyword evidence="2" id="KW-1015">Disulfide bond</keyword>
<evidence type="ECO:0000313" key="5">
    <source>
        <dbReference type="Proteomes" id="UP000184111"/>
    </source>
</evidence>
<accession>A0A1M7K267</accession>
<dbReference type="EMBL" id="FRBI01000012">
    <property type="protein sequence ID" value="SHM58897.1"/>
    <property type="molecule type" value="Genomic_DNA"/>
</dbReference>
<reference evidence="4 5" key="1">
    <citation type="submission" date="2016-11" db="EMBL/GenBank/DDBJ databases">
        <authorList>
            <person name="Jaros S."/>
            <person name="Januszkiewicz K."/>
            <person name="Wedrychowicz H."/>
        </authorList>
    </citation>
    <scope>NUCLEOTIDE SEQUENCE [LARGE SCALE GENOMIC DNA]</scope>
    <source>
        <strain evidence="4 5">CGMCC 4.2025</strain>
    </source>
</reference>
<evidence type="ECO:0000256" key="2">
    <source>
        <dbReference type="PIRSR" id="PIRSR637460-2"/>
    </source>
</evidence>
<dbReference type="PROSITE" id="PS51318">
    <property type="entry name" value="TAT"/>
    <property type="match status" value="1"/>
</dbReference>
<keyword evidence="4" id="KW-0378">Hydrolase</keyword>
<dbReference type="GO" id="GO:0004806">
    <property type="term" value="F:triacylglycerol lipase activity"/>
    <property type="evidence" value="ECO:0007669"/>
    <property type="project" value="TreeGrafter"/>
</dbReference>
<dbReference type="SUPFAM" id="SSF52266">
    <property type="entry name" value="SGNH hydrolase"/>
    <property type="match status" value="1"/>
</dbReference>
<dbReference type="CDD" id="cd01823">
    <property type="entry name" value="SEST_like"/>
    <property type="match status" value="1"/>
</dbReference>
<sequence>MAARFGMGSSRSGVRGAGVRRRAVGLGAAALGGALALTAAAVTPAAAHPAGHQGDGHGKAVHYVALGDSYTSGPAIPTQVDANCARSNENYPSLVAAAGRYASFTDVSCGGATTVQMWQAQGTNGPQLDAVTRDTTLVTVQIGGNDIGFGSIIATCAGLSVTAPAGSPCKDHYRAGGFDQLTLNVVKTAPKIAAVLRAVHRQAPHARVVVVGYPDLLPDDGVGCFPAVPFAAGDFPYLRDTEKQLNAMLRIEALFGGAEYVDTYRPTVGHDMCKAPADRWIEPLVPASPAAPAHPNATGERVMAQAVAAQVADADRSRR</sequence>
<dbReference type="Pfam" id="PF13472">
    <property type="entry name" value="Lipase_GDSL_2"/>
    <property type="match status" value="1"/>
</dbReference>
<feature type="domain" description="SGNH hydrolase-type esterase" evidence="3">
    <location>
        <begin position="65"/>
        <end position="301"/>
    </location>
</feature>
<dbReference type="GO" id="GO:0019433">
    <property type="term" value="P:triglyceride catabolic process"/>
    <property type="evidence" value="ECO:0007669"/>
    <property type="project" value="TreeGrafter"/>
</dbReference>
<dbReference type="PANTHER" id="PTHR37981">
    <property type="entry name" value="LIPASE 2"/>
    <property type="match status" value="1"/>
</dbReference>
<evidence type="ECO:0000313" key="4">
    <source>
        <dbReference type="EMBL" id="SHM58897.1"/>
    </source>
</evidence>
<feature type="active site" description="Nucleophile" evidence="1">
    <location>
        <position position="69"/>
    </location>
</feature>
<feature type="disulfide bond" evidence="2">
    <location>
        <begin position="224"/>
        <end position="273"/>
    </location>
</feature>
<feature type="disulfide bond" evidence="2">
    <location>
        <begin position="84"/>
        <end position="109"/>
    </location>
</feature>